<dbReference type="OMA" id="LMEREMM"/>
<accession>A0A3P6SK00</accession>
<proteinExistence type="predicted"/>
<keyword evidence="3" id="KW-1185">Reference proteome</keyword>
<dbReference type="EMBL" id="UYRX01000029">
    <property type="protein sequence ID" value="VDK70023.1"/>
    <property type="molecule type" value="Genomic_DNA"/>
</dbReference>
<reference evidence="2 3" key="1">
    <citation type="submission" date="2018-08" db="EMBL/GenBank/DDBJ databases">
        <authorList>
            <person name="Laetsch R D."/>
            <person name="Stevens L."/>
            <person name="Kumar S."/>
            <person name="Blaxter L. M."/>
        </authorList>
    </citation>
    <scope>NUCLEOTIDE SEQUENCE [LARGE SCALE GENOMIC DNA]</scope>
</reference>
<dbReference type="OrthoDB" id="5853567at2759"/>
<sequence>MEQIGNRTPDKSKCSNPGPPPHQPTFTSAPYCSRQCACQKRKKNNEIHEKIKNWLINRDMMEKQKFGGDSGIFSPDDESDKENRP</sequence>
<feature type="region of interest" description="Disordered" evidence="1">
    <location>
        <begin position="62"/>
        <end position="85"/>
    </location>
</feature>
<dbReference type="AlphaFoldDB" id="A0A3P6SK00"/>
<gene>
    <name evidence="2" type="ORF">NLS_LOCUS952</name>
</gene>
<protein>
    <submittedName>
        <fullName evidence="2">Uncharacterized protein</fullName>
    </submittedName>
</protein>
<dbReference type="Proteomes" id="UP000277928">
    <property type="component" value="Unassembled WGS sequence"/>
</dbReference>
<evidence type="ECO:0000313" key="2">
    <source>
        <dbReference type="EMBL" id="VDK70023.1"/>
    </source>
</evidence>
<organism evidence="2 3">
    <name type="scientific">Litomosoides sigmodontis</name>
    <name type="common">Filarial nematode worm</name>
    <dbReference type="NCBI Taxonomy" id="42156"/>
    <lineage>
        <taxon>Eukaryota</taxon>
        <taxon>Metazoa</taxon>
        <taxon>Ecdysozoa</taxon>
        <taxon>Nematoda</taxon>
        <taxon>Chromadorea</taxon>
        <taxon>Rhabditida</taxon>
        <taxon>Spirurina</taxon>
        <taxon>Spiruromorpha</taxon>
        <taxon>Filarioidea</taxon>
        <taxon>Onchocercidae</taxon>
        <taxon>Litomosoides</taxon>
    </lineage>
</organism>
<feature type="compositionally biased region" description="Acidic residues" evidence="1">
    <location>
        <begin position="75"/>
        <end position="85"/>
    </location>
</feature>
<evidence type="ECO:0000256" key="1">
    <source>
        <dbReference type="SAM" id="MobiDB-lite"/>
    </source>
</evidence>
<feature type="region of interest" description="Disordered" evidence="1">
    <location>
        <begin position="1"/>
        <end position="29"/>
    </location>
</feature>
<name>A0A3P6SK00_LITSI</name>
<evidence type="ECO:0000313" key="3">
    <source>
        <dbReference type="Proteomes" id="UP000277928"/>
    </source>
</evidence>